<dbReference type="Proteomes" id="UP000077519">
    <property type="component" value="Unassembled WGS sequence"/>
</dbReference>
<dbReference type="EMBL" id="LVHI01000009">
    <property type="protein sequence ID" value="OAK55603.1"/>
    <property type="molecule type" value="Genomic_DNA"/>
</dbReference>
<dbReference type="AlphaFoldDB" id="A0A177YJB7"/>
<evidence type="ECO:0000313" key="5">
    <source>
        <dbReference type="Proteomes" id="UP000077519"/>
    </source>
</evidence>
<dbReference type="InterPro" id="IPR016181">
    <property type="entry name" value="Acyl_CoA_acyltransferase"/>
</dbReference>
<dbReference type="GO" id="GO:0016747">
    <property type="term" value="F:acyltransferase activity, transferring groups other than amino-acyl groups"/>
    <property type="evidence" value="ECO:0007669"/>
    <property type="project" value="InterPro"/>
</dbReference>
<evidence type="ECO:0000313" key="4">
    <source>
        <dbReference type="EMBL" id="OAK55603.1"/>
    </source>
</evidence>
<feature type="domain" description="N-acetyltransferase" evidence="3">
    <location>
        <begin position="1"/>
        <end position="146"/>
    </location>
</feature>
<evidence type="ECO:0000259" key="3">
    <source>
        <dbReference type="PROSITE" id="PS51186"/>
    </source>
</evidence>
<reference evidence="4 5" key="1">
    <citation type="submission" date="2016-03" db="EMBL/GenBank/DDBJ databases">
        <title>Genome sequence of Rhodococcus kyotonensis KB10.</title>
        <authorList>
            <person name="Jeong H."/>
            <person name="Hong C.E."/>
            <person name="Jo S.H."/>
            <person name="Park J.M."/>
        </authorList>
    </citation>
    <scope>NUCLEOTIDE SEQUENCE [LARGE SCALE GENOMIC DNA]</scope>
    <source>
        <strain evidence="4 5">KB10</strain>
    </source>
</reference>
<dbReference type="PROSITE" id="PS51186">
    <property type="entry name" value="GNAT"/>
    <property type="match status" value="1"/>
</dbReference>
<dbReference type="PANTHER" id="PTHR43877">
    <property type="entry name" value="AMINOALKYLPHOSPHONATE N-ACETYLTRANSFERASE-RELATED-RELATED"/>
    <property type="match status" value="1"/>
</dbReference>
<dbReference type="Gene3D" id="3.40.630.30">
    <property type="match status" value="1"/>
</dbReference>
<evidence type="ECO:0000256" key="2">
    <source>
        <dbReference type="ARBA" id="ARBA00023315"/>
    </source>
</evidence>
<dbReference type="SUPFAM" id="SSF55729">
    <property type="entry name" value="Acyl-CoA N-acyltransferases (Nat)"/>
    <property type="match status" value="1"/>
</dbReference>
<dbReference type="Pfam" id="PF00583">
    <property type="entry name" value="Acetyltransf_1"/>
    <property type="match status" value="1"/>
</dbReference>
<keyword evidence="2" id="KW-0012">Acyltransferase</keyword>
<evidence type="ECO:0000256" key="1">
    <source>
        <dbReference type="ARBA" id="ARBA00022679"/>
    </source>
</evidence>
<dbReference type="PANTHER" id="PTHR43877:SF2">
    <property type="entry name" value="AMINOALKYLPHOSPHONATE N-ACETYLTRANSFERASE-RELATED"/>
    <property type="match status" value="1"/>
</dbReference>
<gene>
    <name evidence="4" type="ORF">A3K89_19865</name>
</gene>
<organism evidence="4 5">
    <name type="scientific">Rhodococcoides kyotonense</name>
    <dbReference type="NCBI Taxonomy" id="398843"/>
    <lineage>
        <taxon>Bacteria</taxon>
        <taxon>Bacillati</taxon>
        <taxon>Actinomycetota</taxon>
        <taxon>Actinomycetes</taxon>
        <taxon>Mycobacteriales</taxon>
        <taxon>Nocardiaceae</taxon>
        <taxon>Rhodococcoides</taxon>
    </lineage>
</organism>
<name>A0A177YJB7_9NOCA</name>
<dbReference type="InterPro" id="IPR050832">
    <property type="entry name" value="Bact_Acetyltransf"/>
</dbReference>
<protein>
    <recommendedName>
        <fullName evidence="3">N-acetyltransferase domain-containing protein</fullName>
    </recommendedName>
</protein>
<keyword evidence="1" id="KW-0808">Transferase</keyword>
<accession>A0A177YJB7</accession>
<sequence length="148" mass="16559">MQVRPRETPDLPECVRALREVHEADGYPDRWPDDPDAWLTPAETDAAWVANDANSIVGHALLVRRDAALWVSRLFVRPSGRGSAVGTSLLNRIRDHADGRTLMLDVIEHSGAAIALYERTGWSLVDRRPAGWIMADGTRPMERIYAAY</sequence>
<keyword evidence="5" id="KW-1185">Reference proteome</keyword>
<proteinExistence type="predicted"/>
<comment type="caution">
    <text evidence="4">The sequence shown here is derived from an EMBL/GenBank/DDBJ whole genome shotgun (WGS) entry which is preliminary data.</text>
</comment>
<dbReference type="CDD" id="cd04301">
    <property type="entry name" value="NAT_SF"/>
    <property type="match status" value="1"/>
</dbReference>
<dbReference type="RefSeq" id="WP_068423622.1">
    <property type="nucleotide sequence ID" value="NZ_LVHI01000009.1"/>
</dbReference>
<dbReference type="InterPro" id="IPR000182">
    <property type="entry name" value="GNAT_dom"/>
</dbReference>